<evidence type="ECO:0000313" key="1">
    <source>
        <dbReference type="EMBL" id="GME77529.1"/>
    </source>
</evidence>
<sequence>MEHQPMGNSSINLVGVDLSKNASVNGLFIQEDTLYIAGDFNSSHGENFIAVDLAGYNDTSNEITTSDMVTVEGLSGVIDTVYSVGNSSILVASDDNNGSYSALGGFNGQFSSLGPFDSNLESFSSFEFNGTQYWALKLNGSDVPQIYNPDDKSYLDSSSTLNFNLTHAVGSTDQDVVYGYGNIVKFDNSASDLYVIDNSTSTSSSSSSGSSSNSTSKLVNIAYGNTKKTTKIHKAAAVSELTGGQNVMNSGLFLNDSTVVIGGTFGVNDTDNTNVAFINNGSIVPVTSDITFESGSSVNALFNVSDALVVAFTGSAKHGDDTLQDLFVYHMNNGSVESLPEKFSNGEIEALEHDPELNDLFIGGNFTSDTCSVLCLYNFNNKSMRSYGPAKLTGDVNFIQYFAKYQVLIAGDFKVGDNDTDVYFGVYSTLTRAINSTDVLTGVPGAVKKFQFVNNNSSAQNSNATSTSLTSDIASTGDRTLNDTIIAMGDDFIGYFNGTGTFVRLDSDIDSTDKKFTSFSLIDSSSTSSSSSSNTKRDNTNSATSLLTNQVILLAGTFNLPSYGTVSSATYDGTKWTPLTITSQDGSTSNSEINSFLPMSSSSSYNASFSGGNSPRPLSPGNPTPGSNNTEGPQYFTNGQVVGLSLLMAIATTLVLAALCAVIWWVTDRHATIGPLASRVGEEKMMSVVPPEKLINQMDLAKQVGY</sequence>
<evidence type="ECO:0000313" key="2">
    <source>
        <dbReference type="Proteomes" id="UP001165064"/>
    </source>
</evidence>
<reference evidence="1" key="1">
    <citation type="submission" date="2023-04" db="EMBL/GenBank/DDBJ databases">
        <title>Ambrosiozyma monospora NBRC 10751.</title>
        <authorList>
            <person name="Ichikawa N."/>
            <person name="Sato H."/>
            <person name="Tonouchi N."/>
        </authorList>
    </citation>
    <scope>NUCLEOTIDE SEQUENCE</scope>
    <source>
        <strain evidence="1">NBRC 10751</strain>
    </source>
</reference>
<proteinExistence type="predicted"/>
<name>A0ACB5SZX1_AMBMO</name>
<keyword evidence="2" id="KW-1185">Reference proteome</keyword>
<organism evidence="1 2">
    <name type="scientific">Ambrosiozyma monospora</name>
    <name type="common">Yeast</name>
    <name type="synonym">Endomycopsis monosporus</name>
    <dbReference type="NCBI Taxonomy" id="43982"/>
    <lineage>
        <taxon>Eukaryota</taxon>
        <taxon>Fungi</taxon>
        <taxon>Dikarya</taxon>
        <taxon>Ascomycota</taxon>
        <taxon>Saccharomycotina</taxon>
        <taxon>Pichiomycetes</taxon>
        <taxon>Pichiales</taxon>
        <taxon>Pichiaceae</taxon>
        <taxon>Ambrosiozyma</taxon>
    </lineage>
</organism>
<protein>
    <submittedName>
        <fullName evidence="1">Unnamed protein product</fullName>
    </submittedName>
</protein>
<accession>A0ACB5SZX1</accession>
<dbReference type="Proteomes" id="UP001165064">
    <property type="component" value="Unassembled WGS sequence"/>
</dbReference>
<dbReference type="EMBL" id="BSXS01001879">
    <property type="protein sequence ID" value="GME77529.1"/>
    <property type="molecule type" value="Genomic_DNA"/>
</dbReference>
<comment type="caution">
    <text evidence="1">The sequence shown here is derived from an EMBL/GenBank/DDBJ whole genome shotgun (WGS) entry which is preliminary data.</text>
</comment>
<gene>
    <name evidence="1" type="ORF">Amon02_000306800</name>
</gene>